<dbReference type="RefSeq" id="WP_353707652.1">
    <property type="nucleotide sequence ID" value="NZ_CP159290.1"/>
</dbReference>
<proteinExistence type="predicted"/>
<reference evidence="2" key="1">
    <citation type="submission" date="2024-06" db="EMBL/GenBank/DDBJ databases">
        <title>Complete genome sequence of the cellulolytic actinobacterium, Cellulosimicrobium ES-005.</title>
        <authorList>
            <person name="Matthews C.T."/>
            <person name="Underwood K.D."/>
            <person name="Ghanchi K.M."/>
            <person name="Fields S.D."/>
            <person name="Gardner S.G."/>
        </authorList>
    </citation>
    <scope>NUCLEOTIDE SEQUENCE</scope>
    <source>
        <strain evidence="2">ES-005</strain>
    </source>
</reference>
<dbReference type="InterPro" id="IPR003497">
    <property type="entry name" value="BRO_N_domain"/>
</dbReference>
<dbReference type="SMART" id="SM01040">
    <property type="entry name" value="Bro-N"/>
    <property type="match status" value="1"/>
</dbReference>
<evidence type="ECO:0000313" key="2">
    <source>
        <dbReference type="EMBL" id="XCH29354.1"/>
    </source>
</evidence>
<protein>
    <submittedName>
        <fullName evidence="2">BRO family protein</fullName>
    </submittedName>
</protein>
<dbReference type="PANTHER" id="PTHR36180">
    <property type="entry name" value="DNA-BINDING PROTEIN-RELATED-RELATED"/>
    <property type="match status" value="1"/>
</dbReference>
<accession>A0AAU8G0V4</accession>
<evidence type="ECO:0000259" key="1">
    <source>
        <dbReference type="PROSITE" id="PS51750"/>
    </source>
</evidence>
<dbReference type="AlphaFoldDB" id="A0AAU8G0V4"/>
<gene>
    <name evidence="2" type="ORF">ABRQ22_17475</name>
</gene>
<sequence length="245" mass="27280">MQTYEFEGQHVPVVSDENGEPWFVATNVASILGYRMASDMTRRLDEDEKGTRSVRTPGGPQMASVISEAGLFAAILGSRVEGAKRFKRWVTHDVLPQIRKTGSYGTPALSGPELMAAALIEAQATLARHEATVRELTPRAEAWDALADTAGDYSMRDAAQILSRDHGIDIGQNRLAKYLREIAWVDSHAIPYQRQIDVGRLRSRARYYTHARTGERVLADPQIRITPKGVEELRRLLTEPPQEAS</sequence>
<feature type="domain" description="Bro-N" evidence="1">
    <location>
        <begin position="1"/>
        <end position="102"/>
    </location>
</feature>
<dbReference type="Pfam" id="PF03374">
    <property type="entry name" value="ANT"/>
    <property type="match status" value="1"/>
</dbReference>
<dbReference type="EMBL" id="CP159290">
    <property type="protein sequence ID" value="XCH29354.1"/>
    <property type="molecule type" value="Genomic_DNA"/>
</dbReference>
<dbReference type="InterPro" id="IPR005039">
    <property type="entry name" value="Ant_C"/>
</dbReference>
<dbReference type="PANTHER" id="PTHR36180:SF2">
    <property type="entry name" value="BRO FAMILY PROTEIN"/>
    <property type="match status" value="1"/>
</dbReference>
<dbReference type="GO" id="GO:0003677">
    <property type="term" value="F:DNA binding"/>
    <property type="evidence" value="ECO:0007669"/>
    <property type="project" value="InterPro"/>
</dbReference>
<name>A0AAU8G0V4_9MICO</name>
<organism evidence="2">
    <name type="scientific">Cellulosimicrobium sp. ES-005</name>
    <dbReference type="NCBI Taxonomy" id="3163031"/>
    <lineage>
        <taxon>Bacteria</taxon>
        <taxon>Bacillati</taxon>
        <taxon>Actinomycetota</taxon>
        <taxon>Actinomycetes</taxon>
        <taxon>Micrococcales</taxon>
        <taxon>Promicromonosporaceae</taxon>
        <taxon>Cellulosimicrobium</taxon>
    </lineage>
</organism>
<dbReference type="Pfam" id="PF02498">
    <property type="entry name" value="Bro-N"/>
    <property type="match status" value="1"/>
</dbReference>
<dbReference type="PROSITE" id="PS51750">
    <property type="entry name" value="BRO_N"/>
    <property type="match status" value="1"/>
</dbReference>